<keyword evidence="1" id="KW-1133">Transmembrane helix</keyword>
<accession>S3IS29</accession>
<keyword evidence="1" id="KW-0812">Transmembrane</keyword>
<feature type="transmembrane region" description="Helical" evidence="1">
    <location>
        <begin position="9"/>
        <end position="30"/>
    </location>
</feature>
<sequence length="458" mass="54107">MKINGKFKFHILCGVLLVSYPVYIYHGVIWKFMDKIGALATGLALFAAMYQGYVAWKAANLTREANSQNLFQQKFNLVLEQHNDSLARVRDWLKSNNYSDKIITTEWLISEIRGHEQLSPYMRILYHTLKSIKEELPVTDEFDEKEVIKTQKRYTSLVRSFIPNDILFLVACNASVIDRKIFEINDSESYSYYNLMLKNFDFFEHLKTQADKKISLEDLTKEVAYNTYESCYLYYFRRDFMEGVDSENNPHIIKLKEFLLNPDFFICLEYNLKNKAIDTSSFPDESLSVNEMLILSLNEHIRKLNEEDLNSYISFKTNEFYRERVEQIVQRENNIYTNVSYLSSSSIKGLYYDAKLIEYFTSFMRYDISMKDLLIFRDDFHSTLKSFILNTSSLHKNQDWYQYSVDASYIGIIKKISPLIDELIAFRNSINYTKLPSEVLKNKKEELQRYIASLSNQL</sequence>
<dbReference type="HOGENOM" id="CLU_596770_0_0_6"/>
<dbReference type="PATRIC" id="fig|566551.4.peg.3055"/>
<dbReference type="RefSeq" id="WP_016537618.1">
    <property type="nucleotide sequence ID" value="NZ_KE161030.1"/>
</dbReference>
<evidence type="ECO:0000313" key="3">
    <source>
        <dbReference type="Proteomes" id="UP000014585"/>
    </source>
</evidence>
<comment type="caution">
    <text evidence="2">The sequence shown here is derived from an EMBL/GenBank/DDBJ whole genome shotgun (WGS) entry which is preliminary data.</text>
</comment>
<keyword evidence="1" id="KW-0472">Membrane</keyword>
<gene>
    <name evidence="2" type="ORF">HMPREF0201_03351</name>
</gene>
<dbReference type="Proteomes" id="UP000014585">
    <property type="component" value="Unassembled WGS sequence"/>
</dbReference>
<name>S3IS29_9ENTR</name>
<organism evidence="2 3">
    <name type="scientific">Cedecea davisae DSM 4568</name>
    <dbReference type="NCBI Taxonomy" id="566551"/>
    <lineage>
        <taxon>Bacteria</taxon>
        <taxon>Pseudomonadati</taxon>
        <taxon>Pseudomonadota</taxon>
        <taxon>Gammaproteobacteria</taxon>
        <taxon>Enterobacterales</taxon>
        <taxon>Enterobacteriaceae</taxon>
        <taxon>Cedecea</taxon>
    </lineage>
</organism>
<dbReference type="OrthoDB" id="6422829at2"/>
<dbReference type="AlphaFoldDB" id="S3IS29"/>
<evidence type="ECO:0000256" key="1">
    <source>
        <dbReference type="SAM" id="Phobius"/>
    </source>
</evidence>
<protein>
    <recommendedName>
        <fullName evidence="4">Phage abortive infection protein</fullName>
    </recommendedName>
</protein>
<proteinExistence type="predicted"/>
<evidence type="ECO:0008006" key="4">
    <source>
        <dbReference type="Google" id="ProtNLM"/>
    </source>
</evidence>
<dbReference type="EMBL" id="ATDT01000030">
    <property type="protein sequence ID" value="EPF15381.1"/>
    <property type="molecule type" value="Genomic_DNA"/>
</dbReference>
<reference evidence="2 3" key="1">
    <citation type="submission" date="2013-04" db="EMBL/GenBank/DDBJ databases">
        <authorList>
            <person name="Weinstock G."/>
            <person name="Sodergren E."/>
            <person name="Lobos E.A."/>
            <person name="Fulton L."/>
            <person name="Fulton R."/>
            <person name="Courtney L."/>
            <person name="Fronick C."/>
            <person name="O'Laughlin M."/>
            <person name="Godfrey J."/>
            <person name="Wilson R.M."/>
            <person name="Miner T."/>
            <person name="Farmer C."/>
            <person name="Delehaunty K."/>
            <person name="Cordes M."/>
            <person name="Minx P."/>
            <person name="Tomlinson C."/>
            <person name="Chen J."/>
            <person name="Wollam A."/>
            <person name="Pepin K.H."/>
            <person name="Palsikar V.B."/>
            <person name="Zhang X."/>
            <person name="Suruliraj S."/>
            <person name="Perna N.T."/>
            <person name="Plunkett G."/>
            <person name="Warren W."/>
            <person name="Mitreva M."/>
            <person name="Mardis E.R."/>
            <person name="Wilson R.K."/>
        </authorList>
    </citation>
    <scope>NUCLEOTIDE SEQUENCE [LARGE SCALE GENOMIC DNA]</scope>
    <source>
        <strain evidence="2 3">DSM 4568</strain>
    </source>
</reference>
<evidence type="ECO:0000313" key="2">
    <source>
        <dbReference type="EMBL" id="EPF15381.1"/>
    </source>
</evidence>